<dbReference type="AlphaFoldDB" id="A0A9Q0S8H6"/>
<evidence type="ECO:0000256" key="9">
    <source>
        <dbReference type="ARBA" id="ARBA00030140"/>
    </source>
</evidence>
<comment type="similarity">
    <text evidence="3">Belongs to the endophilin family.</text>
</comment>
<dbReference type="SMART" id="SM00326">
    <property type="entry name" value="SH3"/>
    <property type="match status" value="1"/>
</dbReference>
<dbReference type="InterPro" id="IPR004148">
    <property type="entry name" value="BAR_dom"/>
</dbReference>
<feature type="compositionally biased region" description="Low complexity" evidence="11">
    <location>
        <begin position="307"/>
        <end position="327"/>
    </location>
</feature>
<comment type="function">
    <text evidence="1">Required presynaptically at the neuromuscular junction. Implicated in synaptic vesicle endocytosis.</text>
</comment>
<dbReference type="OrthoDB" id="443981at2759"/>
<dbReference type="Gene3D" id="2.30.30.40">
    <property type="entry name" value="SH3 Domains"/>
    <property type="match status" value="1"/>
</dbReference>
<dbReference type="GO" id="GO:0098978">
    <property type="term" value="C:glutamatergic synapse"/>
    <property type="evidence" value="ECO:0007669"/>
    <property type="project" value="TreeGrafter"/>
</dbReference>
<evidence type="ECO:0000256" key="3">
    <source>
        <dbReference type="ARBA" id="ARBA00006697"/>
    </source>
</evidence>
<dbReference type="Pfam" id="PF00018">
    <property type="entry name" value="SH3_1"/>
    <property type="match status" value="1"/>
</dbReference>
<evidence type="ECO:0000313" key="15">
    <source>
        <dbReference type="Proteomes" id="UP001151699"/>
    </source>
</evidence>
<evidence type="ECO:0000256" key="11">
    <source>
        <dbReference type="SAM" id="MobiDB-lite"/>
    </source>
</evidence>
<keyword evidence="8" id="KW-0472">Membrane</keyword>
<dbReference type="Pfam" id="PF03114">
    <property type="entry name" value="BAR"/>
    <property type="match status" value="1"/>
</dbReference>
<keyword evidence="6" id="KW-0254">Endocytosis</keyword>
<dbReference type="SMART" id="SM00721">
    <property type="entry name" value="BAR"/>
    <property type="match status" value="1"/>
</dbReference>
<evidence type="ECO:0000259" key="12">
    <source>
        <dbReference type="PROSITE" id="PS50002"/>
    </source>
</evidence>
<feature type="compositionally biased region" description="Polar residues" evidence="11">
    <location>
        <begin position="431"/>
        <end position="442"/>
    </location>
</feature>
<dbReference type="SUPFAM" id="SSF103657">
    <property type="entry name" value="BAR/IMD domain-like"/>
    <property type="match status" value="1"/>
</dbReference>
<dbReference type="GO" id="GO:0016191">
    <property type="term" value="P:synaptic vesicle uncoating"/>
    <property type="evidence" value="ECO:0007669"/>
    <property type="project" value="TreeGrafter"/>
</dbReference>
<evidence type="ECO:0000256" key="7">
    <source>
        <dbReference type="ARBA" id="ARBA00023054"/>
    </source>
</evidence>
<evidence type="ECO:0000256" key="1">
    <source>
        <dbReference type="ARBA" id="ARBA00003037"/>
    </source>
</evidence>
<dbReference type="InterPro" id="IPR001452">
    <property type="entry name" value="SH3_domain"/>
</dbReference>
<keyword evidence="7" id="KW-0175">Coiled coil</keyword>
<feature type="domain" description="BAR" evidence="13">
    <location>
        <begin position="5"/>
        <end position="255"/>
    </location>
</feature>
<dbReference type="PROSITE" id="PS51021">
    <property type="entry name" value="BAR"/>
    <property type="match status" value="1"/>
</dbReference>
<dbReference type="InterPro" id="IPR050384">
    <property type="entry name" value="Endophilin_SH3RF"/>
</dbReference>
<feature type="compositionally biased region" description="Polar residues" evidence="11">
    <location>
        <begin position="288"/>
        <end position="306"/>
    </location>
</feature>
<evidence type="ECO:0000256" key="4">
    <source>
        <dbReference type="ARBA" id="ARBA00018286"/>
    </source>
</evidence>
<keyword evidence="5 10" id="KW-0728">SH3 domain</keyword>
<dbReference type="Proteomes" id="UP001151699">
    <property type="component" value="Chromosome A"/>
</dbReference>
<feature type="compositionally biased region" description="Low complexity" evidence="11">
    <location>
        <begin position="388"/>
        <end position="412"/>
    </location>
</feature>
<evidence type="ECO:0000256" key="5">
    <source>
        <dbReference type="ARBA" id="ARBA00022443"/>
    </source>
</evidence>
<gene>
    <name evidence="14" type="primary">EndoA</name>
    <name evidence="14" type="ORF">Bhyg_02375</name>
</gene>
<feature type="compositionally biased region" description="Low complexity" evidence="11">
    <location>
        <begin position="343"/>
        <end position="377"/>
    </location>
</feature>
<dbReference type="CDD" id="cd07592">
    <property type="entry name" value="BAR_Endophilin_A"/>
    <property type="match status" value="1"/>
</dbReference>
<feature type="region of interest" description="Disordered" evidence="11">
    <location>
        <begin position="280"/>
        <end position="461"/>
    </location>
</feature>
<dbReference type="GO" id="GO:0016020">
    <property type="term" value="C:membrane"/>
    <property type="evidence" value="ECO:0007669"/>
    <property type="project" value="UniProtKB-SubCell"/>
</dbReference>
<accession>A0A9Q0S8H6</accession>
<dbReference type="PRINTS" id="PR00452">
    <property type="entry name" value="SH3DOMAIN"/>
</dbReference>
<evidence type="ECO:0000256" key="6">
    <source>
        <dbReference type="ARBA" id="ARBA00022583"/>
    </source>
</evidence>
<evidence type="ECO:0000256" key="10">
    <source>
        <dbReference type="PROSITE-ProRule" id="PRU00192"/>
    </source>
</evidence>
<dbReference type="PRINTS" id="PR00499">
    <property type="entry name" value="P67PHOX"/>
</dbReference>
<sequence>MAYVTEKMGGAEGTKLDHDFMDMETKTDVTVELVEELQMKTKEFLQPNPTARAKMAAVKGISKLSGQAKSNTYPQPEGLLADCMLLYGKKLGENSIFGKTIKGKFIKKNTKTPIKMFLAESLIEMGESLRQMADVKYALDDNIKQNFLEPLHHLQTKDLKEVMHHRKKLQGRRLDYDCKRRRQTKDEEIRGAEDKFAESLLLAQTGMYNLLANDVEQVSQLVTFAEGLYDFHQQCTEILKILVETLQQKREECANRPRPEFVPKSLADLNIEGIGSTDGGMNGGRFIQPNNHFSRNKTNNSHQNVYSSQQNLSKINSNNNNSSFQRSRIYGSQQSLSTVSNRSSTYSIQSNSKSKSTQNSFTNMNYNNYSNNTPSSPDWLNAWNSPPSAATTTTVHHSHSSTHSNNYNNRNAHFNDPWTVTKPTHLELDNGQAQARSTNASPLPSPMRSPARTPMVQQRPSGPHCTALYDFEPENPGELGFKENDTIQLLNKVDENWFEGSVNGRTGYFPQSYVTVVVPLP</sequence>
<organism evidence="14 15">
    <name type="scientific">Pseudolycoriella hygida</name>
    <dbReference type="NCBI Taxonomy" id="35572"/>
    <lineage>
        <taxon>Eukaryota</taxon>
        <taxon>Metazoa</taxon>
        <taxon>Ecdysozoa</taxon>
        <taxon>Arthropoda</taxon>
        <taxon>Hexapoda</taxon>
        <taxon>Insecta</taxon>
        <taxon>Pterygota</taxon>
        <taxon>Neoptera</taxon>
        <taxon>Endopterygota</taxon>
        <taxon>Diptera</taxon>
        <taxon>Nematocera</taxon>
        <taxon>Sciaroidea</taxon>
        <taxon>Sciaridae</taxon>
        <taxon>Pseudolycoriella</taxon>
    </lineage>
</organism>
<dbReference type="GO" id="GO:0005737">
    <property type="term" value="C:cytoplasm"/>
    <property type="evidence" value="ECO:0007669"/>
    <property type="project" value="InterPro"/>
</dbReference>
<keyword evidence="15" id="KW-1185">Reference proteome</keyword>
<dbReference type="PROSITE" id="PS50002">
    <property type="entry name" value="SH3"/>
    <property type="match status" value="1"/>
</dbReference>
<dbReference type="SUPFAM" id="SSF50044">
    <property type="entry name" value="SH3-domain"/>
    <property type="match status" value="1"/>
</dbReference>
<dbReference type="InterPro" id="IPR035824">
    <property type="entry name" value="Endophilin_A_SH3"/>
</dbReference>
<dbReference type="CDD" id="cd11803">
    <property type="entry name" value="SH3_Endophilin_A"/>
    <property type="match status" value="1"/>
</dbReference>
<dbReference type="InterPro" id="IPR036028">
    <property type="entry name" value="SH3-like_dom_sf"/>
</dbReference>
<reference evidence="14" key="1">
    <citation type="submission" date="2022-07" db="EMBL/GenBank/DDBJ databases">
        <authorList>
            <person name="Trinca V."/>
            <person name="Uliana J.V.C."/>
            <person name="Torres T.T."/>
            <person name="Ward R.J."/>
            <person name="Monesi N."/>
        </authorList>
    </citation>
    <scope>NUCLEOTIDE SEQUENCE</scope>
    <source>
        <strain evidence="14">HSMRA1968</strain>
        <tissue evidence="14">Whole embryos</tissue>
    </source>
</reference>
<comment type="subcellular location">
    <subcellularLocation>
        <location evidence="2">Membrane</location>
        <topology evidence="2">Peripheral membrane protein</topology>
    </subcellularLocation>
</comment>
<comment type="caution">
    <text evidence="14">The sequence shown here is derived from an EMBL/GenBank/DDBJ whole genome shotgun (WGS) entry which is preliminary data.</text>
</comment>
<name>A0A9Q0S8H6_9DIPT</name>
<evidence type="ECO:0000256" key="2">
    <source>
        <dbReference type="ARBA" id="ARBA00004170"/>
    </source>
</evidence>
<dbReference type="PANTHER" id="PTHR14167">
    <property type="entry name" value="SH3 DOMAIN-CONTAINING"/>
    <property type="match status" value="1"/>
</dbReference>
<dbReference type="GO" id="GO:0098793">
    <property type="term" value="C:presynapse"/>
    <property type="evidence" value="ECO:0007669"/>
    <property type="project" value="TreeGrafter"/>
</dbReference>
<feature type="compositionally biased region" description="Polar residues" evidence="11">
    <location>
        <begin position="330"/>
        <end position="342"/>
    </location>
</feature>
<dbReference type="Gene3D" id="1.20.1270.60">
    <property type="entry name" value="Arfaptin homology (AH) domain/BAR domain"/>
    <property type="match status" value="1"/>
</dbReference>
<evidence type="ECO:0000313" key="14">
    <source>
        <dbReference type="EMBL" id="KAJ6647155.1"/>
    </source>
</evidence>
<evidence type="ECO:0000259" key="13">
    <source>
        <dbReference type="PROSITE" id="PS51021"/>
    </source>
</evidence>
<protein>
    <recommendedName>
        <fullName evidence="4">Endophilin-A</fullName>
    </recommendedName>
    <alternativeName>
        <fullName evidence="9">SH3 domain-containing GRB2-like protein</fullName>
    </alternativeName>
</protein>
<dbReference type="InterPro" id="IPR027267">
    <property type="entry name" value="AH/BAR_dom_sf"/>
</dbReference>
<dbReference type="EMBL" id="WJQU01000001">
    <property type="protein sequence ID" value="KAJ6647155.1"/>
    <property type="molecule type" value="Genomic_DNA"/>
</dbReference>
<feature type="domain" description="SH3" evidence="12">
    <location>
        <begin position="460"/>
        <end position="519"/>
    </location>
</feature>
<proteinExistence type="inferred from homology"/>
<evidence type="ECO:0000256" key="8">
    <source>
        <dbReference type="ARBA" id="ARBA00023136"/>
    </source>
</evidence>
<dbReference type="PANTHER" id="PTHR14167:SF81">
    <property type="entry name" value="ENDOPHILIN-A"/>
    <property type="match status" value="1"/>
</dbReference>